<keyword evidence="7" id="KW-0406">Ion transport</keyword>
<organism evidence="15 16">
    <name type="scientific">Marisediminitalea aggregata</name>
    <dbReference type="NCBI Taxonomy" id="634436"/>
    <lineage>
        <taxon>Bacteria</taxon>
        <taxon>Pseudomonadati</taxon>
        <taxon>Pseudomonadota</taxon>
        <taxon>Gammaproteobacteria</taxon>
        <taxon>Alteromonadales</taxon>
        <taxon>Alteromonadaceae</taxon>
        <taxon>Marisediminitalea</taxon>
    </lineage>
</organism>
<evidence type="ECO:0000259" key="13">
    <source>
        <dbReference type="Pfam" id="PF00593"/>
    </source>
</evidence>
<evidence type="ECO:0000256" key="2">
    <source>
        <dbReference type="ARBA" id="ARBA00022448"/>
    </source>
</evidence>
<comment type="subcellular location">
    <subcellularLocation>
        <location evidence="1 11">Cell outer membrane</location>
        <topology evidence="1 11">Multi-pass membrane protein</topology>
    </subcellularLocation>
</comment>
<gene>
    <name evidence="15" type="ORF">SAMN05216361_0339</name>
</gene>
<evidence type="ECO:0000259" key="14">
    <source>
        <dbReference type="Pfam" id="PF07715"/>
    </source>
</evidence>
<keyword evidence="15" id="KW-0675">Receptor</keyword>
<evidence type="ECO:0000313" key="16">
    <source>
        <dbReference type="Proteomes" id="UP000184520"/>
    </source>
</evidence>
<keyword evidence="9 11" id="KW-0472">Membrane</keyword>
<evidence type="ECO:0000256" key="10">
    <source>
        <dbReference type="ARBA" id="ARBA00023237"/>
    </source>
</evidence>
<sequence length="766" mass="85892">MKILYVEQSERQFDHFKRNINANSKFKSNLKVFTTLLLANFILSPEQVNAEEMVESIVVTATRKAESILSVPIAIDTLSAGKIESFDVDTTNDLSSYFPGVEIRAVSSSEQAKAWIRGSGSIDFASNTNPTVGVYIDDVYLPNTFQHTAPIFDLERIEVLKGPQGTRYGRNVTGGLIKYVTAKPEDTFSGYFDLGVGSFNEIKSAGAITGPISETTNFRFAYKYVNDDGWASSRASEPKGDGFPGTLKNNSLNAENLLATRLLLDWNPSTLFNYELMIHSMRRRADGGTFQYVGIVDPVTYEPTCDPRSRIDCIDYLGYRDSDGVGERGDTSAGDHDFFGDANSDSYGLYGKLNYDFPAFSVKHIIAFDRFKRDSQYDADGGAYMLSNNYYKSNFKTASSEFQITSNAQDEFDWDLGLYISSDELSADNKYVFFGLETDQEFYQKQLSKAIYGNLKYPLTSGLYFLSGLRYTNDSVYFDHYSIRPTALDFAPGDVEGSISDQTFTDISWTIGLQQEISENTMLYSTVSNGYKSGGAGAGFGDPGEFNSYKPEDLMAYEVGFKSSLFAGRVVLDTAFYYYDYRDIHVFDVTSNQFGGQNFIVTNASKGIYKGGEIGANINLNDYNSINLGLSFIHAKYTDFISANGENLSGNDVPFAPPLKVVISYDSWWNLFSDWETNLNLRVSYTDRVFHDVRNNPLLTADSYFLSDIALSTTRNDGKYKYSISINNLTDEQYRVQSFDFIEFGSVTHVPNKPRNISIKFKYSFE</sequence>
<evidence type="ECO:0000256" key="7">
    <source>
        <dbReference type="ARBA" id="ARBA00023065"/>
    </source>
</evidence>
<keyword evidence="4" id="KW-0410">Iron transport</keyword>
<dbReference type="OrthoDB" id="7051185at2"/>
<keyword evidence="16" id="KW-1185">Reference proteome</keyword>
<dbReference type="AlphaFoldDB" id="A0A1M5ECH6"/>
<dbReference type="SUPFAM" id="SSF56935">
    <property type="entry name" value="Porins"/>
    <property type="match status" value="1"/>
</dbReference>
<dbReference type="InterPro" id="IPR036942">
    <property type="entry name" value="Beta-barrel_TonB_sf"/>
</dbReference>
<accession>A0A1M5ECH6</accession>
<evidence type="ECO:0000256" key="9">
    <source>
        <dbReference type="ARBA" id="ARBA00023136"/>
    </source>
</evidence>
<dbReference type="PROSITE" id="PS52016">
    <property type="entry name" value="TONB_DEPENDENT_REC_3"/>
    <property type="match status" value="1"/>
</dbReference>
<dbReference type="PANTHER" id="PTHR32552">
    <property type="entry name" value="FERRICHROME IRON RECEPTOR-RELATED"/>
    <property type="match status" value="1"/>
</dbReference>
<evidence type="ECO:0000256" key="1">
    <source>
        <dbReference type="ARBA" id="ARBA00004571"/>
    </source>
</evidence>
<evidence type="ECO:0000256" key="6">
    <source>
        <dbReference type="ARBA" id="ARBA00023004"/>
    </source>
</evidence>
<dbReference type="STRING" id="634436.SAMN05216361_0339"/>
<dbReference type="EMBL" id="FQWD01000001">
    <property type="protein sequence ID" value="SHF76895.1"/>
    <property type="molecule type" value="Genomic_DNA"/>
</dbReference>
<evidence type="ECO:0000313" key="15">
    <source>
        <dbReference type="EMBL" id="SHF76895.1"/>
    </source>
</evidence>
<dbReference type="GO" id="GO:0009279">
    <property type="term" value="C:cell outer membrane"/>
    <property type="evidence" value="ECO:0007669"/>
    <property type="project" value="UniProtKB-SubCell"/>
</dbReference>
<name>A0A1M5ECH6_9ALTE</name>
<evidence type="ECO:0000256" key="8">
    <source>
        <dbReference type="ARBA" id="ARBA00023077"/>
    </source>
</evidence>
<protein>
    <submittedName>
        <fullName evidence="15">Outer membrane receptor proteins, mostly Fe transport</fullName>
    </submittedName>
</protein>
<feature type="domain" description="TonB-dependent receptor plug" evidence="14">
    <location>
        <begin position="69"/>
        <end position="175"/>
    </location>
</feature>
<keyword evidence="10 11" id="KW-0998">Cell outer membrane</keyword>
<dbReference type="GO" id="GO:0006826">
    <property type="term" value="P:iron ion transport"/>
    <property type="evidence" value="ECO:0007669"/>
    <property type="project" value="UniProtKB-KW"/>
</dbReference>
<dbReference type="Proteomes" id="UP000184520">
    <property type="component" value="Unassembled WGS sequence"/>
</dbReference>
<dbReference type="RefSeq" id="WP_073316895.1">
    <property type="nucleotide sequence ID" value="NZ_FQWD01000001.1"/>
</dbReference>
<dbReference type="InterPro" id="IPR012910">
    <property type="entry name" value="Plug_dom"/>
</dbReference>
<keyword evidence="6" id="KW-0408">Iron</keyword>
<evidence type="ECO:0000256" key="11">
    <source>
        <dbReference type="PROSITE-ProRule" id="PRU01360"/>
    </source>
</evidence>
<dbReference type="Pfam" id="PF00593">
    <property type="entry name" value="TonB_dep_Rec_b-barrel"/>
    <property type="match status" value="1"/>
</dbReference>
<keyword evidence="8 12" id="KW-0798">TonB box</keyword>
<feature type="domain" description="TonB-dependent receptor-like beta-barrel" evidence="13">
    <location>
        <begin position="374"/>
        <end position="729"/>
    </location>
</feature>
<keyword evidence="3 11" id="KW-1134">Transmembrane beta strand</keyword>
<evidence type="ECO:0000256" key="4">
    <source>
        <dbReference type="ARBA" id="ARBA00022496"/>
    </source>
</evidence>
<comment type="similarity">
    <text evidence="11 12">Belongs to the TonB-dependent receptor family.</text>
</comment>
<evidence type="ECO:0000256" key="12">
    <source>
        <dbReference type="RuleBase" id="RU003357"/>
    </source>
</evidence>
<evidence type="ECO:0000256" key="5">
    <source>
        <dbReference type="ARBA" id="ARBA00022692"/>
    </source>
</evidence>
<dbReference type="Pfam" id="PF07715">
    <property type="entry name" value="Plug"/>
    <property type="match status" value="1"/>
</dbReference>
<keyword evidence="2 11" id="KW-0813">Transport</keyword>
<dbReference type="Gene3D" id="2.40.170.20">
    <property type="entry name" value="TonB-dependent receptor, beta-barrel domain"/>
    <property type="match status" value="1"/>
</dbReference>
<reference evidence="16" key="1">
    <citation type="submission" date="2016-11" db="EMBL/GenBank/DDBJ databases">
        <authorList>
            <person name="Varghese N."/>
            <person name="Submissions S."/>
        </authorList>
    </citation>
    <scope>NUCLEOTIDE SEQUENCE [LARGE SCALE GENOMIC DNA]</scope>
    <source>
        <strain evidence="16">CGMCC 1.8995</strain>
    </source>
</reference>
<dbReference type="InterPro" id="IPR000531">
    <property type="entry name" value="Beta-barrel_TonB"/>
</dbReference>
<evidence type="ECO:0000256" key="3">
    <source>
        <dbReference type="ARBA" id="ARBA00022452"/>
    </source>
</evidence>
<keyword evidence="5 11" id="KW-0812">Transmembrane</keyword>
<dbReference type="PANTHER" id="PTHR32552:SF81">
    <property type="entry name" value="TONB-DEPENDENT OUTER MEMBRANE RECEPTOR"/>
    <property type="match status" value="1"/>
</dbReference>
<dbReference type="InterPro" id="IPR039426">
    <property type="entry name" value="TonB-dep_rcpt-like"/>
</dbReference>
<proteinExistence type="inferred from homology"/>